<dbReference type="Gene3D" id="3.90.105.10">
    <property type="entry name" value="Molybdopterin biosynthesis moea protein, domain 2"/>
    <property type="match status" value="1"/>
</dbReference>
<comment type="pathway">
    <text evidence="2 6">Cofactor biosynthesis; molybdopterin biosynthesis.</text>
</comment>
<keyword evidence="9" id="KW-1185">Reference proteome</keyword>
<dbReference type="PANTHER" id="PTHR10192:SF5">
    <property type="entry name" value="GEPHYRIN"/>
    <property type="match status" value="1"/>
</dbReference>
<dbReference type="SUPFAM" id="SSF63867">
    <property type="entry name" value="MoeA C-terminal domain-like"/>
    <property type="match status" value="1"/>
</dbReference>
<sequence length="401" mass="41945">MSGLTSLEDALALLLEGTVPVAEVEQLALEHARGRVLAESVDAAVAVPLDDNSAMDGYALRSVDCAAPLQVTQRIPAGSVGSLVSPGCAARIFTGAPMPPGADCVAMQENCAVEGDTLQVLQAVTAGENVRPRGQDIPEGAGVLPAGRLLGPEDLGVLASVGCAQVAVRRQLRVAILSTGDELVNPGAAELRSGQIYNSNRFTLRGLLEQLGFVVVDQGIVADTPEATAAALEQASSLADCVITTGGVSVGEEDHVRKQVERLGKLELWKLRIKPGKPLAYGRIGGSAFFGLPGNPAAVFVTFMLVVKPWLQARQGAQVEAPLPLQAQADFAIGRAGGRREYLRVRVEVRDGQLVATRHPNQSSGVLSSASWANALAVIPEDTTLQQGDPVTVLLLDQLKR</sequence>
<dbReference type="Gene3D" id="2.170.190.11">
    <property type="entry name" value="Molybdopterin biosynthesis moea protein, domain 3"/>
    <property type="match status" value="1"/>
</dbReference>
<name>A0ABT3TC48_9GAMM</name>
<dbReference type="Pfam" id="PF00994">
    <property type="entry name" value="MoCF_biosynth"/>
    <property type="match status" value="1"/>
</dbReference>
<dbReference type="Proteomes" id="UP001143362">
    <property type="component" value="Unassembled WGS sequence"/>
</dbReference>
<evidence type="ECO:0000313" key="9">
    <source>
        <dbReference type="Proteomes" id="UP001143362"/>
    </source>
</evidence>
<evidence type="ECO:0000256" key="6">
    <source>
        <dbReference type="RuleBase" id="RU365090"/>
    </source>
</evidence>
<comment type="cofactor">
    <cofactor evidence="6">
        <name>Mg(2+)</name>
        <dbReference type="ChEBI" id="CHEBI:18420"/>
    </cofactor>
</comment>
<organism evidence="8 9">
    <name type="scientific">Candidatus Litorirhabdus singularis</name>
    <dbReference type="NCBI Taxonomy" id="2518993"/>
    <lineage>
        <taxon>Bacteria</taxon>
        <taxon>Pseudomonadati</taxon>
        <taxon>Pseudomonadota</taxon>
        <taxon>Gammaproteobacteria</taxon>
        <taxon>Cellvibrionales</taxon>
        <taxon>Halieaceae</taxon>
        <taxon>Candidatus Litorirhabdus</taxon>
    </lineage>
</organism>
<evidence type="ECO:0000313" key="8">
    <source>
        <dbReference type="EMBL" id="MCX2979396.1"/>
    </source>
</evidence>
<dbReference type="InterPro" id="IPR038987">
    <property type="entry name" value="MoeA-like"/>
</dbReference>
<comment type="caution">
    <text evidence="8">The sequence shown here is derived from an EMBL/GenBank/DDBJ whole genome shotgun (WGS) entry which is preliminary data.</text>
</comment>
<evidence type="ECO:0000256" key="3">
    <source>
        <dbReference type="ARBA" id="ARBA00010763"/>
    </source>
</evidence>
<keyword evidence="6" id="KW-0479">Metal-binding</keyword>
<keyword evidence="6" id="KW-0500">Molybdenum</keyword>
<dbReference type="SUPFAM" id="SSF53218">
    <property type="entry name" value="Molybdenum cofactor biosynthesis proteins"/>
    <property type="match status" value="1"/>
</dbReference>
<dbReference type="NCBIfam" id="NF045515">
    <property type="entry name" value="Glp_gephyrin"/>
    <property type="match status" value="1"/>
</dbReference>
<dbReference type="Pfam" id="PF03454">
    <property type="entry name" value="MoeA_C"/>
    <property type="match status" value="1"/>
</dbReference>
<dbReference type="Gene3D" id="3.40.980.10">
    <property type="entry name" value="MoaB/Mog-like domain"/>
    <property type="match status" value="1"/>
</dbReference>
<keyword evidence="6" id="KW-0808">Transferase</keyword>
<feature type="domain" description="MoaB/Mog" evidence="7">
    <location>
        <begin position="175"/>
        <end position="313"/>
    </location>
</feature>
<dbReference type="InterPro" id="IPR005110">
    <property type="entry name" value="MoeA_linker/N"/>
</dbReference>
<evidence type="ECO:0000256" key="5">
    <source>
        <dbReference type="ARBA" id="ARBA00047317"/>
    </source>
</evidence>
<dbReference type="EC" id="2.10.1.1" evidence="6"/>
<dbReference type="Pfam" id="PF03453">
    <property type="entry name" value="MoeA_N"/>
    <property type="match status" value="1"/>
</dbReference>
<comment type="function">
    <text evidence="1 6">Catalyzes the insertion of molybdate into adenylated molybdopterin with the concomitant release of AMP.</text>
</comment>
<keyword evidence="4 6" id="KW-0501">Molybdenum cofactor biosynthesis</keyword>
<dbReference type="CDD" id="cd00887">
    <property type="entry name" value="MoeA"/>
    <property type="match status" value="1"/>
</dbReference>
<comment type="catalytic activity">
    <reaction evidence="5">
        <text>adenylyl-molybdopterin + molybdate = Mo-molybdopterin + AMP + H(+)</text>
        <dbReference type="Rhea" id="RHEA:35047"/>
        <dbReference type="ChEBI" id="CHEBI:15378"/>
        <dbReference type="ChEBI" id="CHEBI:36264"/>
        <dbReference type="ChEBI" id="CHEBI:62727"/>
        <dbReference type="ChEBI" id="CHEBI:71302"/>
        <dbReference type="ChEBI" id="CHEBI:456215"/>
        <dbReference type="EC" id="2.10.1.1"/>
    </reaction>
</comment>
<dbReference type="RefSeq" id="WP_279243399.1">
    <property type="nucleotide sequence ID" value="NZ_SHNN01000001.1"/>
</dbReference>
<evidence type="ECO:0000256" key="1">
    <source>
        <dbReference type="ARBA" id="ARBA00002901"/>
    </source>
</evidence>
<dbReference type="InterPro" id="IPR036425">
    <property type="entry name" value="MoaB/Mog-like_dom_sf"/>
</dbReference>
<evidence type="ECO:0000256" key="4">
    <source>
        <dbReference type="ARBA" id="ARBA00023150"/>
    </source>
</evidence>
<proteinExistence type="inferred from homology"/>
<keyword evidence="6" id="KW-0460">Magnesium</keyword>
<dbReference type="InterPro" id="IPR005111">
    <property type="entry name" value="MoeA_C_domain_IV"/>
</dbReference>
<protein>
    <recommendedName>
        <fullName evidence="6">Molybdopterin molybdenumtransferase</fullName>
        <ecNumber evidence="6">2.10.1.1</ecNumber>
    </recommendedName>
</protein>
<dbReference type="SUPFAM" id="SSF63882">
    <property type="entry name" value="MoeA N-terminal region -like"/>
    <property type="match status" value="1"/>
</dbReference>
<comment type="similarity">
    <text evidence="3 6">Belongs to the MoeA family.</text>
</comment>
<dbReference type="InterPro" id="IPR001453">
    <property type="entry name" value="MoaB/Mog_dom"/>
</dbReference>
<dbReference type="EMBL" id="SHNN01000001">
    <property type="protein sequence ID" value="MCX2979396.1"/>
    <property type="molecule type" value="Genomic_DNA"/>
</dbReference>
<dbReference type="SMART" id="SM00852">
    <property type="entry name" value="MoCF_biosynth"/>
    <property type="match status" value="1"/>
</dbReference>
<evidence type="ECO:0000256" key="2">
    <source>
        <dbReference type="ARBA" id="ARBA00005046"/>
    </source>
</evidence>
<dbReference type="Gene3D" id="2.40.340.10">
    <property type="entry name" value="MoeA, C-terminal, domain IV"/>
    <property type="match status" value="1"/>
</dbReference>
<dbReference type="PANTHER" id="PTHR10192">
    <property type="entry name" value="MOLYBDOPTERIN BIOSYNTHESIS PROTEIN"/>
    <property type="match status" value="1"/>
</dbReference>
<reference evidence="8" key="1">
    <citation type="submission" date="2019-02" db="EMBL/GenBank/DDBJ databases">
        <authorList>
            <person name="Li S.-H."/>
        </authorList>
    </citation>
    <scope>NUCLEOTIDE SEQUENCE</scope>
    <source>
        <strain evidence="8">IMCC14734</strain>
    </source>
</reference>
<dbReference type="InterPro" id="IPR036688">
    <property type="entry name" value="MoeA_C_domain_IV_sf"/>
</dbReference>
<dbReference type="InterPro" id="IPR036135">
    <property type="entry name" value="MoeA_linker/N_sf"/>
</dbReference>
<evidence type="ECO:0000259" key="7">
    <source>
        <dbReference type="SMART" id="SM00852"/>
    </source>
</evidence>
<dbReference type="NCBIfam" id="TIGR00177">
    <property type="entry name" value="molyb_syn"/>
    <property type="match status" value="1"/>
</dbReference>
<gene>
    <name evidence="8" type="ORF">EYC98_00795</name>
</gene>
<accession>A0ABT3TC48</accession>